<dbReference type="InterPro" id="IPR036390">
    <property type="entry name" value="WH_DNA-bd_sf"/>
</dbReference>
<dbReference type="SUPFAM" id="SSF53850">
    <property type="entry name" value="Periplasmic binding protein-like II"/>
    <property type="match status" value="1"/>
</dbReference>
<dbReference type="InterPro" id="IPR005119">
    <property type="entry name" value="LysR_subst-bd"/>
</dbReference>
<accession>A0A1B3WC87</accession>
<dbReference type="Pfam" id="PF03466">
    <property type="entry name" value="LysR_substrate"/>
    <property type="match status" value="1"/>
</dbReference>
<evidence type="ECO:0000313" key="8">
    <source>
        <dbReference type="EMBL" id="RID94459.1"/>
    </source>
</evidence>
<dbReference type="EMBL" id="QWKU01000001">
    <property type="protein sequence ID" value="RID94459.1"/>
    <property type="molecule type" value="Genomic_DNA"/>
</dbReference>
<evidence type="ECO:0000313" key="7">
    <source>
        <dbReference type="EMBL" id="AOH38589.1"/>
    </source>
</evidence>
<dbReference type="PROSITE" id="PS50931">
    <property type="entry name" value="HTH_LYSR"/>
    <property type="match status" value="1"/>
</dbReference>
<dbReference type="PANTHER" id="PTHR30419:SF28">
    <property type="entry name" value="HTH-TYPE TRANSCRIPTIONAL REGULATOR BSDA"/>
    <property type="match status" value="1"/>
</dbReference>
<evidence type="ECO:0000256" key="4">
    <source>
        <dbReference type="ARBA" id="ARBA00023163"/>
    </source>
</evidence>
<sequence>MDITFTVLKYFKKTAELQHMTKAAKALHVAQSSLSYTMKSLEESLGVPLFERRGRNIILTSYGMEFLKGTNRILAEIEKTKNKLEAMKKKEVESIHIAFLALCDLAPSLVKGIKQMYPQIHLSIDFSPSIDKESVRKIADTSDLALVSGSKPFKAEHAITLFKEELMLAVPQTHPLSTHAVVHLSDFATENFIQIQSEPGLRLVMEHYCREAGFMPKVTMCSDNENLICECIRSGLGVLLVPNVTWGKISGKGIVFIPIASPHCHRYISLVWNQESMRIPEIQKLKSYIQRYIVDFIKKSTWS</sequence>
<dbReference type="FunFam" id="1.10.10.10:FF:000001">
    <property type="entry name" value="LysR family transcriptional regulator"/>
    <property type="match status" value="1"/>
</dbReference>
<evidence type="ECO:0000256" key="2">
    <source>
        <dbReference type="ARBA" id="ARBA00023015"/>
    </source>
</evidence>
<dbReference type="Pfam" id="PF00126">
    <property type="entry name" value="HTH_1"/>
    <property type="match status" value="1"/>
</dbReference>
<evidence type="ECO:0000313" key="9">
    <source>
        <dbReference type="Proteomes" id="UP000094757"/>
    </source>
</evidence>
<dbReference type="KEGG" id="dpn:BCB69_00410"/>
<dbReference type="InterPro" id="IPR036388">
    <property type="entry name" value="WH-like_DNA-bd_sf"/>
</dbReference>
<gene>
    <name evidence="7" type="ORF">BCB69_00410</name>
    <name evidence="8" type="ORF">DX915_02780</name>
</gene>
<organism evidence="7 9">
    <name type="scientific">Dialister pneumosintes</name>
    <dbReference type="NCBI Taxonomy" id="39950"/>
    <lineage>
        <taxon>Bacteria</taxon>
        <taxon>Bacillati</taxon>
        <taxon>Bacillota</taxon>
        <taxon>Negativicutes</taxon>
        <taxon>Veillonellales</taxon>
        <taxon>Veillonellaceae</taxon>
        <taxon>Dialister</taxon>
    </lineage>
</organism>
<evidence type="ECO:0000256" key="1">
    <source>
        <dbReference type="ARBA" id="ARBA00009437"/>
    </source>
</evidence>
<dbReference type="GO" id="GO:0003700">
    <property type="term" value="F:DNA-binding transcription factor activity"/>
    <property type="evidence" value="ECO:0007669"/>
    <property type="project" value="InterPro"/>
</dbReference>
<dbReference type="Gene3D" id="1.10.10.10">
    <property type="entry name" value="Winged helix-like DNA-binding domain superfamily/Winged helix DNA-binding domain"/>
    <property type="match status" value="1"/>
</dbReference>
<reference evidence="7" key="2">
    <citation type="submission" date="2016-08" db="EMBL/GenBank/DDBJ databases">
        <authorList>
            <person name="Seilhamer J.J."/>
        </authorList>
    </citation>
    <scope>NUCLEOTIDE SEQUENCE [LARGE SCALE GENOMIC DNA]</scope>
    <source>
        <strain evidence="7">F0677</strain>
    </source>
</reference>
<dbReference type="PANTHER" id="PTHR30419">
    <property type="entry name" value="HTH-TYPE TRANSCRIPTIONAL REGULATOR YBHD"/>
    <property type="match status" value="1"/>
</dbReference>
<dbReference type="InterPro" id="IPR050950">
    <property type="entry name" value="HTH-type_LysR_regulators"/>
</dbReference>
<dbReference type="InterPro" id="IPR000847">
    <property type="entry name" value="LysR_HTH_N"/>
</dbReference>
<dbReference type="PRINTS" id="PR00039">
    <property type="entry name" value="HTHLYSR"/>
</dbReference>
<dbReference type="AlphaFoldDB" id="A0A1B3WC87"/>
<dbReference type="GO" id="GO:0003677">
    <property type="term" value="F:DNA binding"/>
    <property type="evidence" value="ECO:0007669"/>
    <property type="project" value="UniProtKB-KW"/>
</dbReference>
<keyword evidence="5" id="KW-0175">Coiled coil</keyword>
<evidence type="ECO:0000256" key="5">
    <source>
        <dbReference type="SAM" id="Coils"/>
    </source>
</evidence>
<dbReference type="Proteomes" id="UP000094757">
    <property type="component" value="Chromosome"/>
</dbReference>
<dbReference type="RefSeq" id="WP_069176701.1">
    <property type="nucleotide sequence ID" value="NZ_CP017037.1"/>
</dbReference>
<dbReference type="CDD" id="cd05466">
    <property type="entry name" value="PBP2_LTTR_substrate"/>
    <property type="match status" value="1"/>
</dbReference>
<dbReference type="Proteomes" id="UP000266262">
    <property type="component" value="Unassembled WGS sequence"/>
</dbReference>
<dbReference type="SUPFAM" id="SSF46785">
    <property type="entry name" value="Winged helix' DNA-binding domain"/>
    <property type="match status" value="1"/>
</dbReference>
<keyword evidence="4" id="KW-0804">Transcription</keyword>
<feature type="coiled-coil region" evidence="5">
    <location>
        <begin position="67"/>
        <end position="94"/>
    </location>
</feature>
<dbReference type="GO" id="GO:0005829">
    <property type="term" value="C:cytosol"/>
    <property type="evidence" value="ECO:0007669"/>
    <property type="project" value="TreeGrafter"/>
</dbReference>
<dbReference type="STRING" id="39950.BCB69_00410"/>
<name>A0A1B3WC87_9FIRM</name>
<dbReference type="Gene3D" id="3.40.190.290">
    <property type="match status" value="1"/>
</dbReference>
<protein>
    <submittedName>
        <fullName evidence="8">LysR family transcriptional regulator</fullName>
    </submittedName>
</protein>
<comment type="similarity">
    <text evidence="1">Belongs to the LysR transcriptional regulatory family.</text>
</comment>
<evidence type="ECO:0000259" key="6">
    <source>
        <dbReference type="PROSITE" id="PS50931"/>
    </source>
</evidence>
<evidence type="ECO:0000256" key="3">
    <source>
        <dbReference type="ARBA" id="ARBA00023125"/>
    </source>
</evidence>
<keyword evidence="10" id="KW-1185">Reference proteome</keyword>
<feature type="domain" description="HTH lysR-type" evidence="6">
    <location>
        <begin position="3"/>
        <end position="60"/>
    </location>
</feature>
<keyword evidence="2" id="KW-0805">Transcription regulation</keyword>
<dbReference type="OrthoDB" id="1677645at2"/>
<evidence type="ECO:0000313" key="10">
    <source>
        <dbReference type="Proteomes" id="UP000266262"/>
    </source>
</evidence>
<reference evidence="9" key="1">
    <citation type="submission" date="2016-08" db="EMBL/GenBank/DDBJ databases">
        <authorList>
            <person name="Holder M.E."/>
            <person name="Ajami N.J."/>
            <person name="Petrosino J.F."/>
        </authorList>
    </citation>
    <scope>NUCLEOTIDE SEQUENCE [LARGE SCALE GENOMIC DNA]</scope>
    <source>
        <strain evidence="9">F0677</strain>
    </source>
</reference>
<reference evidence="8 10" key="3">
    <citation type="submission" date="2018-08" db="EMBL/GenBank/DDBJ databases">
        <title>Draft genome sequence of Dialister pneumosintes KCOM 1685.</title>
        <authorList>
            <person name="Kook J.-K."/>
            <person name="Park S.-N."/>
            <person name="Lim Y.K."/>
        </authorList>
    </citation>
    <scope>NUCLEOTIDE SEQUENCE [LARGE SCALE GENOMIC DNA]</scope>
    <source>
        <strain evidence="8 10">KCOM 1685</strain>
    </source>
</reference>
<dbReference type="EMBL" id="CP017037">
    <property type="protein sequence ID" value="AOH38589.1"/>
    <property type="molecule type" value="Genomic_DNA"/>
</dbReference>
<keyword evidence="3" id="KW-0238">DNA-binding</keyword>
<proteinExistence type="inferred from homology"/>